<feature type="region of interest" description="Disordered" evidence="1">
    <location>
        <begin position="1"/>
        <end position="32"/>
    </location>
</feature>
<evidence type="ECO:0000313" key="2">
    <source>
        <dbReference type="EMBL" id="VFK00810.1"/>
    </source>
</evidence>
<proteinExistence type="predicted"/>
<evidence type="ECO:0000256" key="1">
    <source>
        <dbReference type="SAM" id="MobiDB-lite"/>
    </source>
</evidence>
<protein>
    <submittedName>
        <fullName evidence="2">Uncharacterized protein</fullName>
    </submittedName>
</protein>
<dbReference type="EMBL" id="CAADFF010000209">
    <property type="protein sequence ID" value="VFK00810.1"/>
    <property type="molecule type" value="Genomic_DNA"/>
</dbReference>
<feature type="region of interest" description="Disordered" evidence="1">
    <location>
        <begin position="61"/>
        <end position="93"/>
    </location>
</feature>
<name>A0A450V7Q4_9GAMM</name>
<reference evidence="2" key="1">
    <citation type="submission" date="2019-02" db="EMBL/GenBank/DDBJ databases">
        <authorList>
            <person name="Gruber-Vodicka R. H."/>
            <person name="Seah K. B. B."/>
        </authorList>
    </citation>
    <scope>NUCLEOTIDE SEQUENCE</scope>
    <source>
        <strain evidence="2">BECK_M7</strain>
    </source>
</reference>
<accession>A0A450V7Q4</accession>
<dbReference type="AlphaFoldDB" id="A0A450V7Q4"/>
<organism evidence="2">
    <name type="scientific">Candidatus Kentrum sp. LFY</name>
    <dbReference type="NCBI Taxonomy" id="2126342"/>
    <lineage>
        <taxon>Bacteria</taxon>
        <taxon>Pseudomonadati</taxon>
        <taxon>Pseudomonadota</taxon>
        <taxon>Gammaproteobacteria</taxon>
        <taxon>Candidatus Kentrum</taxon>
    </lineage>
</organism>
<gene>
    <name evidence="2" type="ORF">BECKLFY1418B_GA0070995_12092</name>
</gene>
<sequence length="93" mass="9695">MLDAGTSVNGGNRPPRGNGEGVAQASPLPNTNDISERVALGFMSGLGTDLALYGILGWDLGSRLPRRGASKPDTGRWGNRDVGRPARYGNASE</sequence>